<dbReference type="EMBL" id="CAJJDP010000085">
    <property type="protein sequence ID" value="CAD8185596.1"/>
    <property type="molecule type" value="Genomic_DNA"/>
</dbReference>
<comment type="caution">
    <text evidence="1">The sequence shown here is derived from an EMBL/GenBank/DDBJ whole genome shotgun (WGS) entry which is preliminary data.</text>
</comment>
<sequence>MIGENRIMLIEIFIYMLKKFLKKSQKLNKEYLKRVILCRSMPKHRQRKCVNDKDDSSKKSVGYNLYKARVYILAGKDLKVANQKQLTQEKYVEQVINIKYYKKQIKQRLYIRKSSSFSFLEKRSIPITSIKIESDHTERKNYAI</sequence>
<evidence type="ECO:0000313" key="2">
    <source>
        <dbReference type="Proteomes" id="UP000683925"/>
    </source>
</evidence>
<dbReference type="AlphaFoldDB" id="A0A8S1WIA9"/>
<accession>A0A8S1WIA9</accession>
<gene>
    <name evidence="1" type="ORF">POCTA_138.1.T0860036</name>
</gene>
<dbReference type="Proteomes" id="UP000683925">
    <property type="component" value="Unassembled WGS sequence"/>
</dbReference>
<name>A0A8S1WIA9_PAROT</name>
<evidence type="ECO:0000313" key="1">
    <source>
        <dbReference type="EMBL" id="CAD8185596.1"/>
    </source>
</evidence>
<keyword evidence="2" id="KW-1185">Reference proteome</keyword>
<proteinExistence type="predicted"/>
<protein>
    <submittedName>
        <fullName evidence="1">Uncharacterized protein</fullName>
    </submittedName>
</protein>
<reference evidence="1" key="1">
    <citation type="submission" date="2021-01" db="EMBL/GenBank/DDBJ databases">
        <authorList>
            <consortium name="Genoscope - CEA"/>
            <person name="William W."/>
        </authorList>
    </citation>
    <scope>NUCLEOTIDE SEQUENCE</scope>
</reference>
<organism evidence="1 2">
    <name type="scientific">Paramecium octaurelia</name>
    <dbReference type="NCBI Taxonomy" id="43137"/>
    <lineage>
        <taxon>Eukaryota</taxon>
        <taxon>Sar</taxon>
        <taxon>Alveolata</taxon>
        <taxon>Ciliophora</taxon>
        <taxon>Intramacronucleata</taxon>
        <taxon>Oligohymenophorea</taxon>
        <taxon>Peniculida</taxon>
        <taxon>Parameciidae</taxon>
        <taxon>Paramecium</taxon>
    </lineage>
</organism>